<comment type="caution">
    <text evidence="2">The sequence shown here is derived from an EMBL/GenBank/DDBJ whole genome shotgun (WGS) entry which is preliminary data.</text>
</comment>
<gene>
    <name evidence="2" type="ORF">D104_08140</name>
</gene>
<reference evidence="2 3" key="1">
    <citation type="journal article" date="2014" name="Genome Announc.">
        <title>Draft Genome Sequence of Marinomonas sp. Strain D104, a Polycyclic Aromatic Hydrocarbon-Degrading Bacterium from the Deep-Sea Sediment of the Arctic Ocean.</title>
        <authorList>
            <person name="Dong C."/>
            <person name="Bai X."/>
            <person name="Lai Q."/>
            <person name="Xie Y."/>
            <person name="Chen X."/>
            <person name="Shao Z."/>
        </authorList>
    </citation>
    <scope>NUCLEOTIDE SEQUENCE [LARGE SCALE GENOMIC DNA]</scope>
    <source>
        <strain evidence="2 3">D104</strain>
    </source>
</reference>
<feature type="transmembrane region" description="Helical" evidence="1">
    <location>
        <begin position="12"/>
        <end position="29"/>
    </location>
</feature>
<keyword evidence="1" id="KW-1133">Transmembrane helix</keyword>
<keyword evidence="1" id="KW-0472">Membrane</keyword>
<sequence>MDQIFTFFNQGWVASLIAIIGIPIAYFIAKHVRHKGKPCYQRYARVLLGGGEDDLPSEVSIKYDGDDVKKLTRTSIIFWNHGTEILNGEDIVLSDPLRLEFPSEVTILNSKIIKETKSSNEFELKQDEENKYILYLSYVYLDPRDGVSFEILHDGEMKYPKFEGVIKGIPKGVFRFSSDSLFSDDDMPNFMRKTLKLLNKNLMYLFLFISGAVVFLTGFLVEFFPEFSSFLNSNQVIRDGVGYMVLGVLYILLPTFMIWDKRIKYPKSLKLDR</sequence>
<dbReference type="Proteomes" id="UP000018857">
    <property type="component" value="Unassembled WGS sequence"/>
</dbReference>
<organism evidence="2 3">
    <name type="scientific">Marinomonas profundimaris</name>
    <dbReference type="NCBI Taxonomy" id="1208321"/>
    <lineage>
        <taxon>Bacteria</taxon>
        <taxon>Pseudomonadati</taxon>
        <taxon>Pseudomonadota</taxon>
        <taxon>Gammaproteobacteria</taxon>
        <taxon>Oceanospirillales</taxon>
        <taxon>Oceanospirillaceae</taxon>
        <taxon>Marinomonas</taxon>
    </lineage>
</organism>
<dbReference type="OrthoDB" id="6895396at2"/>
<keyword evidence="3" id="KW-1185">Reference proteome</keyword>
<dbReference type="AlphaFoldDB" id="W1RUF0"/>
<evidence type="ECO:0000313" key="3">
    <source>
        <dbReference type="Proteomes" id="UP000018857"/>
    </source>
</evidence>
<evidence type="ECO:0000256" key="1">
    <source>
        <dbReference type="SAM" id="Phobius"/>
    </source>
</evidence>
<dbReference type="STRING" id="1208321.D104_08140"/>
<feature type="transmembrane region" description="Helical" evidence="1">
    <location>
        <begin position="202"/>
        <end position="221"/>
    </location>
</feature>
<keyword evidence="1" id="KW-0812">Transmembrane</keyword>
<evidence type="ECO:0000313" key="2">
    <source>
        <dbReference type="EMBL" id="ETI60836.1"/>
    </source>
</evidence>
<accession>W1RUF0</accession>
<name>W1RUF0_9GAMM</name>
<dbReference type="RefSeq" id="WP_024023769.1">
    <property type="nucleotide sequence ID" value="NZ_AYOZ01000012.1"/>
</dbReference>
<proteinExistence type="predicted"/>
<feature type="transmembrane region" description="Helical" evidence="1">
    <location>
        <begin position="241"/>
        <end position="259"/>
    </location>
</feature>
<dbReference type="PATRIC" id="fig|1208321.3.peg.1611"/>
<dbReference type="eggNOG" id="ENOG5033AY8">
    <property type="taxonomic scope" value="Bacteria"/>
</dbReference>
<protein>
    <submittedName>
        <fullName evidence="2">Uncharacterized protein</fullName>
    </submittedName>
</protein>
<dbReference type="EMBL" id="AYOZ01000012">
    <property type="protein sequence ID" value="ETI60836.1"/>
    <property type="molecule type" value="Genomic_DNA"/>
</dbReference>